<evidence type="ECO:0000313" key="1">
    <source>
        <dbReference type="EMBL" id="SHK53131.1"/>
    </source>
</evidence>
<protein>
    <submittedName>
        <fullName evidence="1">Uncharacterized protein</fullName>
    </submittedName>
</protein>
<dbReference type="EMBL" id="FQZK01000022">
    <property type="protein sequence ID" value="SHK53131.1"/>
    <property type="molecule type" value="Genomic_DNA"/>
</dbReference>
<proteinExistence type="predicted"/>
<organism evidence="1 2">
    <name type="scientific">Nocardiopsis flavescens</name>
    <dbReference type="NCBI Taxonomy" id="758803"/>
    <lineage>
        <taxon>Bacteria</taxon>
        <taxon>Bacillati</taxon>
        <taxon>Actinomycetota</taxon>
        <taxon>Actinomycetes</taxon>
        <taxon>Streptosporangiales</taxon>
        <taxon>Nocardiopsidaceae</taxon>
        <taxon>Nocardiopsis</taxon>
    </lineage>
</organism>
<gene>
    <name evidence="1" type="ORF">SAMN05421803_12281</name>
</gene>
<accession>A0A1M6T808</accession>
<reference evidence="1 2" key="1">
    <citation type="submission" date="2016-11" db="EMBL/GenBank/DDBJ databases">
        <authorList>
            <person name="Jaros S."/>
            <person name="Januszkiewicz K."/>
            <person name="Wedrychowicz H."/>
        </authorList>
    </citation>
    <scope>NUCLEOTIDE SEQUENCE [LARGE SCALE GENOMIC DNA]</scope>
    <source>
        <strain evidence="1 2">CGMCC 4.5723</strain>
    </source>
</reference>
<dbReference type="AlphaFoldDB" id="A0A1M6T808"/>
<evidence type="ECO:0000313" key="2">
    <source>
        <dbReference type="Proteomes" id="UP000184452"/>
    </source>
</evidence>
<dbReference type="Proteomes" id="UP000184452">
    <property type="component" value="Unassembled WGS sequence"/>
</dbReference>
<name>A0A1M6T808_9ACTN</name>
<dbReference type="RefSeq" id="WP_073382837.1">
    <property type="nucleotide sequence ID" value="NZ_FQZK01000022.1"/>
</dbReference>
<dbReference type="STRING" id="758803.SAMN05421803_12281"/>
<keyword evidence="2" id="KW-1185">Reference proteome</keyword>
<sequence>MSADHTLDLCGDRSLDQRGRPRMCWLDPGHTTHHADYLGNLWEDRAAILHRLRTRWGHSHQISVTDTGLWKAVALDPGARWATEVEYTPAQLVHRLRTRRVPTPLRLS</sequence>